<evidence type="ECO:0000256" key="1">
    <source>
        <dbReference type="ARBA" id="ARBA00005791"/>
    </source>
</evidence>
<evidence type="ECO:0000256" key="2">
    <source>
        <dbReference type="ARBA" id="ARBA00022729"/>
    </source>
</evidence>
<feature type="compositionally biased region" description="Basic and acidic residues" evidence="6">
    <location>
        <begin position="229"/>
        <end position="242"/>
    </location>
</feature>
<sequence length="242" mass="25893">MTNRNVPQDGGGARERRRRKRRRAAGRRAGTPGTALAVLAVLGAVGLAGAVAAGRGGPEAAPITDGSRRAPVTLTLYEDFRCPGCAHFEHGFGRTLRRLQDGGRLRVEHRLVAVVDGNVGGRGSAYAANAAACARDEGRFREYRGVLFAGRPQEPDDAFGDSDRLLELAEEVEGLSGPDFTRCVREGTHLEWVERSTEAFLRAGHDSTPTVLLDGEDLFADPAALPGPRELEERVEAAARTA</sequence>
<evidence type="ECO:0000256" key="6">
    <source>
        <dbReference type="SAM" id="MobiDB-lite"/>
    </source>
</evidence>
<keyword evidence="9" id="KW-1185">Reference proteome</keyword>
<gene>
    <name evidence="8" type="ORF">GCM10010420_51210</name>
</gene>
<dbReference type="Proteomes" id="UP001500058">
    <property type="component" value="Unassembled WGS sequence"/>
</dbReference>
<feature type="region of interest" description="Disordered" evidence="6">
    <location>
        <begin position="223"/>
        <end position="242"/>
    </location>
</feature>
<dbReference type="PANTHER" id="PTHR13887">
    <property type="entry name" value="GLUTATHIONE S-TRANSFERASE KAPPA"/>
    <property type="match status" value="1"/>
</dbReference>
<keyword evidence="5" id="KW-0676">Redox-active center</keyword>
<proteinExistence type="inferred from homology"/>
<comment type="caution">
    <text evidence="8">The sequence shown here is derived from an EMBL/GenBank/DDBJ whole genome shotgun (WGS) entry which is preliminary data.</text>
</comment>
<organism evidence="8 9">
    <name type="scientific">Streptomyces glaucosporus</name>
    <dbReference type="NCBI Taxonomy" id="284044"/>
    <lineage>
        <taxon>Bacteria</taxon>
        <taxon>Bacillati</taxon>
        <taxon>Actinomycetota</taxon>
        <taxon>Actinomycetes</taxon>
        <taxon>Kitasatosporales</taxon>
        <taxon>Streptomycetaceae</taxon>
        <taxon>Streptomyces</taxon>
    </lineage>
</organism>
<dbReference type="EMBL" id="BAAATJ010000033">
    <property type="protein sequence ID" value="GAA2415127.1"/>
    <property type="molecule type" value="Genomic_DNA"/>
</dbReference>
<dbReference type="PANTHER" id="PTHR13887:SF14">
    <property type="entry name" value="DISULFIDE BOND FORMATION PROTEIN D"/>
    <property type="match status" value="1"/>
</dbReference>
<dbReference type="RefSeq" id="WP_344633503.1">
    <property type="nucleotide sequence ID" value="NZ_BAAATJ010000033.1"/>
</dbReference>
<feature type="region of interest" description="Disordered" evidence="6">
    <location>
        <begin position="1"/>
        <end position="30"/>
    </location>
</feature>
<evidence type="ECO:0000256" key="4">
    <source>
        <dbReference type="ARBA" id="ARBA00023157"/>
    </source>
</evidence>
<dbReference type="Gene3D" id="3.40.30.10">
    <property type="entry name" value="Glutaredoxin"/>
    <property type="match status" value="1"/>
</dbReference>
<evidence type="ECO:0000313" key="9">
    <source>
        <dbReference type="Proteomes" id="UP001500058"/>
    </source>
</evidence>
<reference evidence="8 9" key="1">
    <citation type="journal article" date="2019" name="Int. J. Syst. Evol. Microbiol.">
        <title>The Global Catalogue of Microorganisms (GCM) 10K type strain sequencing project: providing services to taxonomists for standard genome sequencing and annotation.</title>
        <authorList>
            <consortium name="The Broad Institute Genomics Platform"/>
            <consortium name="The Broad Institute Genome Sequencing Center for Infectious Disease"/>
            <person name="Wu L."/>
            <person name="Ma J."/>
        </authorList>
    </citation>
    <scope>NUCLEOTIDE SEQUENCE [LARGE SCALE GENOMIC DNA]</scope>
    <source>
        <strain evidence="8 9">JCM 6921</strain>
    </source>
</reference>
<feature type="domain" description="Thioredoxin-like fold" evidence="7">
    <location>
        <begin position="63"/>
        <end position="217"/>
    </location>
</feature>
<keyword evidence="2" id="KW-0732">Signal</keyword>
<name>A0ABN3IX96_9ACTN</name>
<dbReference type="InterPro" id="IPR012336">
    <property type="entry name" value="Thioredoxin-like_fold"/>
</dbReference>
<evidence type="ECO:0000259" key="7">
    <source>
        <dbReference type="Pfam" id="PF13462"/>
    </source>
</evidence>
<keyword evidence="3" id="KW-0560">Oxidoreductase</keyword>
<feature type="compositionally biased region" description="Basic residues" evidence="6">
    <location>
        <begin position="15"/>
        <end position="26"/>
    </location>
</feature>
<evidence type="ECO:0000256" key="5">
    <source>
        <dbReference type="ARBA" id="ARBA00023284"/>
    </source>
</evidence>
<dbReference type="SUPFAM" id="SSF52833">
    <property type="entry name" value="Thioredoxin-like"/>
    <property type="match status" value="1"/>
</dbReference>
<keyword evidence="4" id="KW-1015">Disulfide bond</keyword>
<evidence type="ECO:0000313" key="8">
    <source>
        <dbReference type="EMBL" id="GAA2415127.1"/>
    </source>
</evidence>
<evidence type="ECO:0000256" key="3">
    <source>
        <dbReference type="ARBA" id="ARBA00023002"/>
    </source>
</evidence>
<comment type="similarity">
    <text evidence="1">Belongs to the thioredoxin family. DsbA subfamily.</text>
</comment>
<protein>
    <recommendedName>
        <fullName evidence="7">Thioredoxin-like fold domain-containing protein</fullName>
    </recommendedName>
</protein>
<accession>A0ABN3IX96</accession>
<dbReference type="InterPro" id="IPR036249">
    <property type="entry name" value="Thioredoxin-like_sf"/>
</dbReference>
<dbReference type="Pfam" id="PF13462">
    <property type="entry name" value="Thioredoxin_4"/>
    <property type="match status" value="1"/>
</dbReference>